<evidence type="ECO:0000256" key="2">
    <source>
        <dbReference type="ARBA" id="ARBA00004691"/>
    </source>
</evidence>
<evidence type="ECO:0000256" key="10">
    <source>
        <dbReference type="ARBA" id="ARBA00023002"/>
    </source>
</evidence>
<dbReference type="GO" id="GO:0046872">
    <property type="term" value="F:metal ion binding"/>
    <property type="evidence" value="ECO:0007669"/>
    <property type="project" value="UniProtKB-KW"/>
</dbReference>
<comment type="function">
    <text evidence="1 17">Catalyzes the conversion of epoxyqueuosine (oQ) to queuosine (Q), which is a hypermodified base found in the wobble positions of tRNA(Asp), tRNA(Asn), tRNA(His) and tRNA(Tyr).</text>
</comment>
<sequence>MSTQDRNPAADAQQASPARAEAPAPTRKALALPKGRDKVLLHSCCAPCSGEVMEAMLASGIQYELFFYNPNIHPVREYEIRKNENIRFCEDNGINFIDADYDVDNWFERVKGMENEPERGPRCTACFDMRFERTALYAFEHGYDTFTSSLGISRWKDMNQINGCGERAAARYPNMLYWTYNWRKGGGAARMIEISKREAFYQQEYCGCVYSLRDTNRHRRSQGRDRIVIGVKYYGQEEDLQDVQG</sequence>
<dbReference type="GO" id="GO:0052693">
    <property type="term" value="F:epoxyqueuosine reductase activity"/>
    <property type="evidence" value="ECO:0007669"/>
    <property type="project" value="UniProtKB-UniRule"/>
</dbReference>
<dbReference type="PANTHER" id="PTHR36701:SF1">
    <property type="entry name" value="EPOXYQUEUOSINE REDUCTASE QUEH"/>
    <property type="match status" value="1"/>
</dbReference>
<evidence type="ECO:0000256" key="3">
    <source>
        <dbReference type="ARBA" id="ARBA00008207"/>
    </source>
</evidence>
<proteinExistence type="inferred from homology"/>
<dbReference type="UniPathway" id="UPA00392"/>
<evidence type="ECO:0000256" key="18">
    <source>
        <dbReference type="SAM" id="MobiDB-lite"/>
    </source>
</evidence>
<keyword evidence="11 17" id="KW-0408">Iron</keyword>
<evidence type="ECO:0000256" key="6">
    <source>
        <dbReference type="ARBA" id="ARBA00022485"/>
    </source>
</evidence>
<dbReference type="InterPro" id="IPR003828">
    <property type="entry name" value="QueH"/>
</dbReference>
<dbReference type="AlphaFoldDB" id="A0A1C3K1T9"/>
<feature type="disulfide bond" description="Redox-active" evidence="17">
    <location>
        <begin position="206"/>
        <end position="208"/>
    </location>
</feature>
<dbReference type="GO" id="GO:0016787">
    <property type="term" value="F:hydrolase activity"/>
    <property type="evidence" value="ECO:0007669"/>
    <property type="project" value="UniProtKB-KW"/>
</dbReference>
<dbReference type="STRING" id="1851544.ODI_03681"/>
<keyword evidence="19" id="KW-0378">Hydrolase</keyword>
<name>A0A1C3K1T9_9BURK</name>
<comment type="pathway">
    <text evidence="2 17">tRNA modification; tRNA-queuosine biosynthesis.</text>
</comment>
<evidence type="ECO:0000256" key="8">
    <source>
        <dbReference type="ARBA" id="ARBA00022723"/>
    </source>
</evidence>
<feature type="compositionally biased region" description="Low complexity" evidence="18">
    <location>
        <begin position="9"/>
        <end position="26"/>
    </location>
</feature>
<dbReference type="OrthoDB" id="9801033at2"/>
<evidence type="ECO:0000256" key="11">
    <source>
        <dbReference type="ARBA" id="ARBA00023004"/>
    </source>
</evidence>
<dbReference type="Pfam" id="PF02677">
    <property type="entry name" value="QueH"/>
    <property type="match status" value="1"/>
</dbReference>
<dbReference type="GO" id="GO:0008616">
    <property type="term" value="P:tRNA queuosine(34) biosynthetic process"/>
    <property type="evidence" value="ECO:0007669"/>
    <property type="project" value="UniProtKB-UniRule"/>
</dbReference>
<gene>
    <name evidence="17" type="primary">queH</name>
    <name evidence="19" type="ORF">ODI_03681</name>
    <name evidence="20" type="ORF">ODI_R1904</name>
</gene>
<comment type="catalytic activity">
    <reaction evidence="16 17">
        <text>epoxyqueuosine(34) in tRNA + AH2 = queuosine(34) in tRNA + A + H2O</text>
        <dbReference type="Rhea" id="RHEA:32159"/>
        <dbReference type="Rhea" id="RHEA-COMP:18571"/>
        <dbReference type="Rhea" id="RHEA-COMP:18582"/>
        <dbReference type="ChEBI" id="CHEBI:13193"/>
        <dbReference type="ChEBI" id="CHEBI:15377"/>
        <dbReference type="ChEBI" id="CHEBI:17499"/>
        <dbReference type="ChEBI" id="CHEBI:194431"/>
        <dbReference type="ChEBI" id="CHEBI:194443"/>
        <dbReference type="EC" id="1.17.99.6"/>
    </reaction>
</comment>
<keyword evidence="6 17" id="KW-0004">4Fe-4S</keyword>
<evidence type="ECO:0000256" key="5">
    <source>
        <dbReference type="ARBA" id="ARBA00016895"/>
    </source>
</evidence>
<dbReference type="EMBL" id="LT907988">
    <property type="protein sequence ID" value="SOE49193.1"/>
    <property type="molecule type" value="Genomic_DNA"/>
</dbReference>
<evidence type="ECO:0000256" key="1">
    <source>
        <dbReference type="ARBA" id="ARBA00002268"/>
    </source>
</evidence>
<comment type="similarity">
    <text evidence="3 17">Belongs to the QueH family.</text>
</comment>
<reference evidence="19 21" key="1">
    <citation type="submission" date="2016-06" db="EMBL/GenBank/DDBJ databases">
        <authorList>
            <person name="Kjaerup R.B."/>
            <person name="Dalgaard T.S."/>
            <person name="Juul-Madsen H.R."/>
        </authorList>
    </citation>
    <scope>NUCLEOTIDE SEQUENCE [LARGE SCALE GENOMIC DNA]</scope>
    <source>
        <strain evidence="19">Orrdi1</strain>
    </source>
</reference>
<keyword evidence="12 17" id="KW-0411">Iron-sulfur</keyword>
<evidence type="ECO:0000256" key="13">
    <source>
        <dbReference type="ARBA" id="ARBA00023157"/>
    </source>
</evidence>
<dbReference type="KEGG" id="odi:ODI_R1904"/>
<keyword evidence="21" id="KW-1185">Reference proteome</keyword>
<feature type="binding site" evidence="17">
    <location>
        <position position="126"/>
    </location>
    <ligand>
        <name>[4Fe-4S] cluster</name>
        <dbReference type="ChEBI" id="CHEBI:49883"/>
    </ligand>
</feature>
<dbReference type="GO" id="GO:0051539">
    <property type="term" value="F:4 iron, 4 sulfur cluster binding"/>
    <property type="evidence" value="ECO:0007669"/>
    <property type="project" value="UniProtKB-UniRule"/>
</dbReference>
<evidence type="ECO:0000256" key="14">
    <source>
        <dbReference type="ARBA" id="ARBA00023284"/>
    </source>
</evidence>
<feature type="binding site" evidence="17">
    <location>
        <position position="44"/>
    </location>
    <ligand>
        <name>[4Fe-4S] cluster</name>
        <dbReference type="ChEBI" id="CHEBI:49883"/>
    </ligand>
</feature>
<keyword evidence="13 17" id="KW-1015">Disulfide bond</keyword>
<evidence type="ECO:0000256" key="17">
    <source>
        <dbReference type="HAMAP-Rule" id="MF_02089"/>
    </source>
</evidence>
<evidence type="ECO:0000256" key="9">
    <source>
        <dbReference type="ARBA" id="ARBA00022785"/>
    </source>
</evidence>
<feature type="binding site" evidence="17">
    <location>
        <position position="123"/>
    </location>
    <ligand>
        <name>[4Fe-4S] cluster</name>
        <dbReference type="ChEBI" id="CHEBI:49883"/>
    </ligand>
</feature>
<evidence type="ECO:0000313" key="20">
    <source>
        <dbReference type="EMBL" id="SOE49193.1"/>
    </source>
</evidence>
<evidence type="ECO:0000313" key="21">
    <source>
        <dbReference type="Proteomes" id="UP000078558"/>
    </source>
</evidence>
<protein>
    <recommendedName>
        <fullName evidence="5 17">Epoxyqueuosine reductase QueH</fullName>
        <ecNumber evidence="4 17">1.17.99.6</ecNumber>
    </recommendedName>
    <alternativeName>
        <fullName evidence="15 17">Queuosine biosynthesis protein QueH</fullName>
    </alternativeName>
</protein>
<dbReference type="Proteomes" id="UP000078558">
    <property type="component" value="Chromosome I"/>
</dbReference>
<dbReference type="EC" id="1.17.99.6" evidence="4 17"/>
<keyword evidence="9 17" id="KW-0671">Queuosine biosynthesis</keyword>
<evidence type="ECO:0000256" key="15">
    <source>
        <dbReference type="ARBA" id="ARBA00031446"/>
    </source>
</evidence>
<feature type="region of interest" description="Disordered" evidence="18">
    <location>
        <begin position="1"/>
        <end position="26"/>
    </location>
</feature>
<keyword evidence="10 17" id="KW-0560">Oxidoreductase</keyword>
<reference evidence="20 21" key="2">
    <citation type="submission" date="2017-08" db="EMBL/GenBank/DDBJ databases">
        <authorList>
            <person name="de Groot N.N."/>
        </authorList>
    </citation>
    <scope>NUCLEOTIDE SEQUENCE [LARGE SCALE GENOMIC DNA]</scope>
    <source>
        <strain evidence="20">Orrdi1</strain>
    </source>
</reference>
<evidence type="ECO:0000256" key="16">
    <source>
        <dbReference type="ARBA" id="ARBA00047415"/>
    </source>
</evidence>
<dbReference type="PANTHER" id="PTHR36701">
    <property type="entry name" value="EPOXYQUEUOSINE REDUCTASE QUEH"/>
    <property type="match status" value="1"/>
</dbReference>
<evidence type="ECO:0000313" key="19">
    <source>
        <dbReference type="EMBL" id="SBT25378.1"/>
    </source>
</evidence>
<keyword evidence="8 17" id="KW-0479">Metal-binding</keyword>
<evidence type="ECO:0000256" key="12">
    <source>
        <dbReference type="ARBA" id="ARBA00023014"/>
    </source>
</evidence>
<dbReference type="EMBL" id="FLRC01000017">
    <property type="protein sequence ID" value="SBT25378.1"/>
    <property type="molecule type" value="Genomic_DNA"/>
</dbReference>
<dbReference type="RefSeq" id="WP_082985283.1">
    <property type="nucleotide sequence ID" value="NZ_LT907988.1"/>
</dbReference>
<organism evidence="19 21">
    <name type="scientific">Orrella dioscoreae</name>
    <dbReference type="NCBI Taxonomy" id="1851544"/>
    <lineage>
        <taxon>Bacteria</taxon>
        <taxon>Pseudomonadati</taxon>
        <taxon>Pseudomonadota</taxon>
        <taxon>Betaproteobacteria</taxon>
        <taxon>Burkholderiales</taxon>
        <taxon>Alcaligenaceae</taxon>
        <taxon>Orrella</taxon>
    </lineage>
</organism>
<keyword evidence="7 17" id="KW-0819">tRNA processing</keyword>
<keyword evidence="14 17" id="KW-0676">Redox-active center</keyword>
<evidence type="ECO:0000256" key="7">
    <source>
        <dbReference type="ARBA" id="ARBA00022694"/>
    </source>
</evidence>
<dbReference type="HAMAP" id="MF_02089">
    <property type="entry name" value="QueH"/>
    <property type="match status" value="1"/>
</dbReference>
<accession>A0A1C3K1T9</accession>
<evidence type="ECO:0000256" key="4">
    <source>
        <dbReference type="ARBA" id="ARBA00012622"/>
    </source>
</evidence>
<feature type="binding site" evidence="17">
    <location>
        <position position="45"/>
    </location>
    <ligand>
        <name>[4Fe-4S] cluster</name>
        <dbReference type="ChEBI" id="CHEBI:49883"/>
    </ligand>
</feature>